<evidence type="ECO:0000313" key="1">
    <source>
        <dbReference type="EMBL" id="KAK9295754.1"/>
    </source>
</evidence>
<gene>
    <name evidence="1" type="ORF">QLX08_009980</name>
</gene>
<comment type="caution">
    <text evidence="1">The sequence shown here is derived from an EMBL/GenBank/DDBJ whole genome shotgun (WGS) entry which is preliminary data.</text>
</comment>
<dbReference type="EMBL" id="JAWNGG020000241">
    <property type="protein sequence ID" value="KAK9295754.1"/>
    <property type="molecule type" value="Genomic_DNA"/>
</dbReference>
<dbReference type="Proteomes" id="UP001432146">
    <property type="component" value="Unassembled WGS sequence"/>
</dbReference>
<name>A0AAW0ZE39_9HYME</name>
<evidence type="ECO:0000313" key="2">
    <source>
        <dbReference type="Proteomes" id="UP001432146"/>
    </source>
</evidence>
<accession>A0AAW0ZE39</accession>
<proteinExistence type="predicted"/>
<sequence length="69" mass="8010">MSSSKLNFEVRRFQSGTYAKLYLKELLTKQGKKKNNEPSYQTIGQLESADFRERTQCSTVEPLYDKDIA</sequence>
<organism evidence="1 2">
    <name type="scientific">Tetragonisca angustula</name>
    <dbReference type="NCBI Taxonomy" id="166442"/>
    <lineage>
        <taxon>Eukaryota</taxon>
        <taxon>Metazoa</taxon>
        <taxon>Ecdysozoa</taxon>
        <taxon>Arthropoda</taxon>
        <taxon>Hexapoda</taxon>
        <taxon>Insecta</taxon>
        <taxon>Pterygota</taxon>
        <taxon>Neoptera</taxon>
        <taxon>Endopterygota</taxon>
        <taxon>Hymenoptera</taxon>
        <taxon>Apocrita</taxon>
        <taxon>Aculeata</taxon>
        <taxon>Apoidea</taxon>
        <taxon>Anthophila</taxon>
        <taxon>Apidae</taxon>
        <taxon>Tetragonisca</taxon>
    </lineage>
</organism>
<dbReference type="AlphaFoldDB" id="A0AAW0ZE39"/>
<protein>
    <submittedName>
        <fullName evidence="1">Uncharacterized protein</fullName>
    </submittedName>
</protein>
<keyword evidence="2" id="KW-1185">Reference proteome</keyword>
<reference evidence="1 2" key="1">
    <citation type="submission" date="2024-05" db="EMBL/GenBank/DDBJ databases">
        <title>The nuclear and mitochondrial genome assemblies of Tetragonisca angustula (Apidae: Meliponini), a tiny yet remarkable pollinator in the Neotropics.</title>
        <authorList>
            <person name="Ferrari R."/>
            <person name="Ricardo P.C."/>
            <person name="Dias F.C."/>
            <person name="Araujo N.S."/>
            <person name="Soares D.O."/>
            <person name="Zhou Q.-S."/>
            <person name="Zhu C.-D."/>
            <person name="Coutinho L."/>
            <person name="Airas M.C."/>
            <person name="Batista T.M."/>
        </authorList>
    </citation>
    <scope>NUCLEOTIDE SEQUENCE [LARGE SCALE GENOMIC DNA]</scope>
    <source>
        <strain evidence="1">ASF017062</strain>
        <tissue evidence="1">Abdomen</tissue>
    </source>
</reference>